<dbReference type="AlphaFoldDB" id="A0A3A5KNY0"/>
<dbReference type="Proteomes" id="UP000272706">
    <property type="component" value="Unassembled WGS sequence"/>
</dbReference>
<name>A0A3A5KNY0_9HYPH</name>
<dbReference type="OrthoDB" id="8375240at2"/>
<protein>
    <submittedName>
        <fullName evidence="1">Uncharacterized protein</fullName>
    </submittedName>
</protein>
<sequence length="83" mass="8898">MDAKAGFRPLPAPTHEAKEFMAYESECRSVLMPLLTELLERAVAAGWNRRTAASTLMFLSAQQVSAASQASAATAQDGPWANT</sequence>
<comment type="caution">
    <text evidence="1">The sequence shown here is derived from an EMBL/GenBank/DDBJ whole genome shotgun (WGS) entry which is preliminary data.</text>
</comment>
<dbReference type="EMBL" id="QZWZ01000013">
    <property type="protein sequence ID" value="RJT37636.1"/>
    <property type="molecule type" value="Genomic_DNA"/>
</dbReference>
<accession>A0A3A5KNY0</accession>
<evidence type="ECO:0000313" key="1">
    <source>
        <dbReference type="EMBL" id="RJT37636.1"/>
    </source>
</evidence>
<gene>
    <name evidence="1" type="ORF">D3227_18465</name>
</gene>
<keyword evidence="2" id="KW-1185">Reference proteome</keyword>
<evidence type="ECO:0000313" key="2">
    <source>
        <dbReference type="Proteomes" id="UP000272706"/>
    </source>
</evidence>
<reference evidence="1 2" key="1">
    <citation type="submission" date="2018-09" db="EMBL/GenBank/DDBJ databases">
        <title>Mesorhizobium carmichaelinearum sp. nov. isolated from Carmichaelinea spp. root nodules in New Zealand.</title>
        <authorList>
            <person name="De Meyer S.E."/>
        </authorList>
    </citation>
    <scope>NUCLEOTIDE SEQUENCE [LARGE SCALE GENOMIC DNA]</scope>
    <source>
        <strain evidence="1 2">ICMP19557</strain>
    </source>
</reference>
<organism evidence="1 2">
    <name type="scientific">Mesorhizobium waimense</name>
    <dbReference type="NCBI Taxonomy" id="1300307"/>
    <lineage>
        <taxon>Bacteria</taxon>
        <taxon>Pseudomonadati</taxon>
        <taxon>Pseudomonadota</taxon>
        <taxon>Alphaproteobacteria</taxon>
        <taxon>Hyphomicrobiales</taxon>
        <taxon>Phyllobacteriaceae</taxon>
        <taxon>Mesorhizobium</taxon>
    </lineage>
</organism>
<proteinExistence type="predicted"/>
<dbReference type="RefSeq" id="WP_120015715.1">
    <property type="nucleotide sequence ID" value="NZ_QZWZ01000013.1"/>
</dbReference>